<proteinExistence type="predicted"/>
<reference evidence="2 3" key="1">
    <citation type="submission" date="2023-11" db="EMBL/GenBank/DDBJ databases">
        <title>A Novel Polar Bacteriovorax (B. antarcticus) Isolated from the Biocrust in Antarctica.</title>
        <authorList>
            <person name="Mun W."/>
            <person name="Choi S.Y."/>
            <person name="Mitchell R.J."/>
        </authorList>
    </citation>
    <scope>NUCLEOTIDE SEQUENCE [LARGE SCALE GENOMIC DNA]</scope>
    <source>
        <strain evidence="2 3">PP10</strain>
    </source>
</reference>
<organism evidence="2 3">
    <name type="scientific">Bacteriovorax antarcticus</name>
    <dbReference type="NCBI Taxonomy" id="3088717"/>
    <lineage>
        <taxon>Bacteria</taxon>
        <taxon>Pseudomonadati</taxon>
        <taxon>Bdellovibrionota</taxon>
        <taxon>Bacteriovoracia</taxon>
        <taxon>Bacteriovoracales</taxon>
        <taxon>Bacteriovoracaceae</taxon>
        <taxon>Bacteriovorax</taxon>
    </lineage>
</organism>
<keyword evidence="3" id="KW-1185">Reference proteome</keyword>
<feature type="signal peptide" evidence="1">
    <location>
        <begin position="1"/>
        <end position="18"/>
    </location>
</feature>
<feature type="chain" id="PRO_5047102163" evidence="1">
    <location>
        <begin position="19"/>
        <end position="146"/>
    </location>
</feature>
<sequence length="146" mass="16101">MKTLIATALMILSISSFGAELGSVDSFLSVLPVGSYLGHDDKGVECVVNVNEVNFPAKALLVSATNDKNKTTKVIKDGSEFVFRAYKQEFIQTDRYYVDASRNAYVEKIVRTVNAGINRLYVVVSSEVTINRDRSVETVECVVNPK</sequence>
<protein>
    <submittedName>
        <fullName evidence="2">Uncharacterized protein</fullName>
    </submittedName>
</protein>
<dbReference type="Proteomes" id="UP001302274">
    <property type="component" value="Unassembled WGS sequence"/>
</dbReference>
<gene>
    <name evidence="2" type="ORF">SHI21_12955</name>
</gene>
<accession>A0ABU5VVQ9</accession>
<name>A0ABU5VVQ9_9BACT</name>
<evidence type="ECO:0000256" key="1">
    <source>
        <dbReference type="SAM" id="SignalP"/>
    </source>
</evidence>
<comment type="caution">
    <text evidence="2">The sequence shown here is derived from an EMBL/GenBank/DDBJ whole genome shotgun (WGS) entry which is preliminary data.</text>
</comment>
<evidence type="ECO:0000313" key="2">
    <source>
        <dbReference type="EMBL" id="MEA9357126.1"/>
    </source>
</evidence>
<dbReference type="RefSeq" id="WP_323577020.1">
    <property type="nucleotide sequence ID" value="NZ_JAYGJQ010000002.1"/>
</dbReference>
<keyword evidence="1" id="KW-0732">Signal</keyword>
<evidence type="ECO:0000313" key="3">
    <source>
        <dbReference type="Proteomes" id="UP001302274"/>
    </source>
</evidence>
<dbReference type="EMBL" id="JAYGJQ010000002">
    <property type="protein sequence ID" value="MEA9357126.1"/>
    <property type="molecule type" value="Genomic_DNA"/>
</dbReference>